<evidence type="ECO:0000256" key="1">
    <source>
        <dbReference type="SAM" id="Phobius"/>
    </source>
</evidence>
<accession>A0A8C7QQK5</accession>
<reference evidence="2" key="1">
    <citation type="submission" date="2020-07" db="EMBL/GenBank/DDBJ databases">
        <title>A long reads based de novo assembly of the rainbow trout Arlee double haploid line genome.</title>
        <authorList>
            <person name="Gao G."/>
            <person name="Palti Y."/>
        </authorList>
    </citation>
    <scope>NUCLEOTIDE SEQUENCE [LARGE SCALE GENOMIC DNA]</scope>
</reference>
<reference evidence="2" key="2">
    <citation type="submission" date="2025-08" db="UniProtKB">
        <authorList>
            <consortium name="Ensembl"/>
        </authorList>
    </citation>
    <scope>IDENTIFICATION</scope>
</reference>
<keyword evidence="1" id="KW-0812">Transmembrane</keyword>
<dbReference type="Ensembl" id="ENSOMYT00000043104.2">
    <property type="protein sequence ID" value="ENSOMYP00000039490.2"/>
    <property type="gene ID" value="ENSOMYG00000018313.2"/>
</dbReference>
<organism evidence="2 3">
    <name type="scientific">Oncorhynchus mykiss</name>
    <name type="common">Rainbow trout</name>
    <name type="synonym">Salmo gairdneri</name>
    <dbReference type="NCBI Taxonomy" id="8022"/>
    <lineage>
        <taxon>Eukaryota</taxon>
        <taxon>Metazoa</taxon>
        <taxon>Chordata</taxon>
        <taxon>Craniata</taxon>
        <taxon>Vertebrata</taxon>
        <taxon>Euteleostomi</taxon>
        <taxon>Actinopterygii</taxon>
        <taxon>Neopterygii</taxon>
        <taxon>Teleostei</taxon>
        <taxon>Protacanthopterygii</taxon>
        <taxon>Salmoniformes</taxon>
        <taxon>Salmonidae</taxon>
        <taxon>Salmoninae</taxon>
        <taxon>Oncorhynchus</taxon>
    </lineage>
</organism>
<protein>
    <submittedName>
        <fullName evidence="2">Uncharacterized protein</fullName>
    </submittedName>
</protein>
<evidence type="ECO:0000313" key="3">
    <source>
        <dbReference type="Proteomes" id="UP000694395"/>
    </source>
</evidence>
<keyword evidence="1" id="KW-1133">Transmembrane helix</keyword>
<reference evidence="2" key="3">
    <citation type="submission" date="2025-09" db="UniProtKB">
        <authorList>
            <consortium name="Ensembl"/>
        </authorList>
    </citation>
    <scope>IDENTIFICATION</scope>
</reference>
<feature type="transmembrane region" description="Helical" evidence="1">
    <location>
        <begin position="26"/>
        <end position="49"/>
    </location>
</feature>
<evidence type="ECO:0000313" key="2">
    <source>
        <dbReference type="Ensembl" id="ENSOMYP00000039490.2"/>
    </source>
</evidence>
<keyword evidence="1" id="KW-0472">Membrane</keyword>
<sequence length="201" mass="22925">MDLVLNAVDHFLHPLCVPITMARRKIISLLLVTNLGAVVLYLGLGWLSYHHFIFDHNLRKLSLLLYLKPVSIPTVAFFLEASSDNVEDAPMDGCIYWIHRVLHHKRIYKVMIIKSCYLWKCVLQCISSSWTAPDLPVLAVRCYPTFPPRHLQPSPLRSNKSQTCSMGLRSGLFADDGRTLTFLSCRKSRTERAVWLVALSC</sequence>
<dbReference type="AlphaFoldDB" id="A0A8C7QQK5"/>
<proteinExistence type="predicted"/>
<keyword evidence="3" id="KW-1185">Reference proteome</keyword>
<dbReference type="Proteomes" id="UP000694395">
    <property type="component" value="Chromosome 10"/>
</dbReference>
<name>A0A8C7QQK5_ONCMY</name>
<dbReference type="GeneTree" id="ENSGT01000000221143"/>